<keyword evidence="3" id="KW-1185">Reference proteome</keyword>
<proteinExistence type="predicted"/>
<dbReference type="Gene3D" id="1.10.340.30">
    <property type="entry name" value="Hypothetical protein, domain 2"/>
    <property type="match status" value="1"/>
</dbReference>
<gene>
    <name evidence="2" type="ORF">G4L39_14280</name>
</gene>
<comment type="caution">
    <text evidence="2">The sequence shown here is derived from an EMBL/GenBank/DDBJ whole genome shotgun (WGS) entry which is preliminary data.</text>
</comment>
<accession>A0A6M1S0W9</accession>
<dbReference type="EMBL" id="JAAKYA010000096">
    <property type="protein sequence ID" value="NGO40552.1"/>
    <property type="molecule type" value="Genomic_DNA"/>
</dbReference>
<protein>
    <recommendedName>
        <fullName evidence="4">HhH-GPD domain-containing protein</fullName>
    </recommendedName>
</protein>
<dbReference type="RefSeq" id="WP_165109258.1">
    <property type="nucleotide sequence ID" value="NZ_JAAKYA010000096.1"/>
</dbReference>
<evidence type="ECO:0000313" key="2">
    <source>
        <dbReference type="EMBL" id="NGO40552.1"/>
    </source>
</evidence>
<feature type="region of interest" description="Disordered" evidence="1">
    <location>
        <begin position="210"/>
        <end position="247"/>
    </location>
</feature>
<evidence type="ECO:0000313" key="3">
    <source>
        <dbReference type="Proteomes" id="UP000477311"/>
    </source>
</evidence>
<dbReference type="GO" id="GO:0003824">
    <property type="term" value="F:catalytic activity"/>
    <property type="evidence" value="ECO:0007669"/>
    <property type="project" value="InterPro"/>
</dbReference>
<dbReference type="Proteomes" id="UP000477311">
    <property type="component" value="Unassembled WGS sequence"/>
</dbReference>
<name>A0A6M1S0W9_9BACT</name>
<feature type="compositionally biased region" description="Polar residues" evidence="1">
    <location>
        <begin position="216"/>
        <end position="247"/>
    </location>
</feature>
<evidence type="ECO:0000256" key="1">
    <source>
        <dbReference type="SAM" id="MobiDB-lite"/>
    </source>
</evidence>
<organism evidence="2 3">
    <name type="scientific">Limisphaera ngatamarikiensis</name>
    <dbReference type="NCBI Taxonomy" id="1324935"/>
    <lineage>
        <taxon>Bacteria</taxon>
        <taxon>Pseudomonadati</taxon>
        <taxon>Verrucomicrobiota</taxon>
        <taxon>Verrucomicrobiia</taxon>
        <taxon>Limisphaerales</taxon>
        <taxon>Limisphaeraceae</taxon>
        <taxon>Limisphaera</taxon>
    </lineage>
</organism>
<dbReference type="AlphaFoldDB" id="A0A6M1S0W9"/>
<evidence type="ECO:0008006" key="4">
    <source>
        <dbReference type="Google" id="ProtNLM"/>
    </source>
</evidence>
<dbReference type="SUPFAM" id="SSF48150">
    <property type="entry name" value="DNA-glycosylase"/>
    <property type="match status" value="1"/>
</dbReference>
<reference evidence="2 3" key="1">
    <citation type="submission" date="2020-02" db="EMBL/GenBank/DDBJ databases">
        <title>Draft genome sequence of Limisphaera ngatamarikiensis NGM72.4T, a thermophilic Verrucomicrobia grouped in subdivision 3.</title>
        <authorList>
            <person name="Carere C.R."/>
            <person name="Steen J."/>
            <person name="Hugenholtz P."/>
            <person name="Stott M.B."/>
        </authorList>
    </citation>
    <scope>NUCLEOTIDE SEQUENCE [LARGE SCALE GENOMIC DNA]</scope>
    <source>
        <strain evidence="2 3">NGM72.4</strain>
    </source>
</reference>
<dbReference type="GO" id="GO:0006281">
    <property type="term" value="P:DNA repair"/>
    <property type="evidence" value="ECO:0007669"/>
    <property type="project" value="InterPro"/>
</dbReference>
<sequence length="315" mass="35159">MEQHAFLRALWEEIRNKLGSELPNWEDRIIKLKQVIAVERRLRGETWSDPQVFEALLRALLSGNIDWSNVAKVQDDLQQMFCNFDFHRYANLEDADIHKIAEWLKTKKAGAPQQRIQLRKFRETCRKLVGLRAESKSAESYFLGLVRSCGDDPVEAAIQLGTPGQYKLPGFGVPLAAEALRNLGFDIAKPDRHILRAVANFGLVQFPENRRRGKSARSQTCSEKAHPASSSAADTGRTSDYAAPSNSNPAKCREIMIAVADFARAVGEKVVFVFVDNAIWLLCAREGPCGGAHLKNSELQDLAARARMRAQSAPC</sequence>
<dbReference type="InterPro" id="IPR011257">
    <property type="entry name" value="DNA_glycosylase"/>
</dbReference>